<dbReference type="Pfam" id="PF13495">
    <property type="entry name" value="Phage_int_SAM_4"/>
    <property type="match status" value="1"/>
</dbReference>
<protein>
    <submittedName>
        <fullName evidence="8">Tyrosine-type recombinase/integrase</fullName>
    </submittedName>
</protein>
<evidence type="ECO:0000256" key="3">
    <source>
        <dbReference type="ARBA" id="ARBA00023125"/>
    </source>
</evidence>
<dbReference type="SUPFAM" id="SSF56349">
    <property type="entry name" value="DNA breaking-rejoining enzymes"/>
    <property type="match status" value="1"/>
</dbReference>
<dbReference type="Gene3D" id="1.10.150.130">
    <property type="match status" value="1"/>
</dbReference>
<evidence type="ECO:0000259" key="6">
    <source>
        <dbReference type="PROSITE" id="PS51898"/>
    </source>
</evidence>
<dbReference type="GO" id="GO:0015074">
    <property type="term" value="P:DNA integration"/>
    <property type="evidence" value="ECO:0007669"/>
    <property type="project" value="UniProtKB-KW"/>
</dbReference>
<dbReference type="InterPro" id="IPR002104">
    <property type="entry name" value="Integrase_catalytic"/>
</dbReference>
<comment type="similarity">
    <text evidence="1">Belongs to the 'phage' integrase family.</text>
</comment>
<dbReference type="InterPro" id="IPR011010">
    <property type="entry name" value="DNA_brk_join_enz"/>
</dbReference>
<dbReference type="GO" id="GO:0006310">
    <property type="term" value="P:DNA recombination"/>
    <property type="evidence" value="ECO:0007669"/>
    <property type="project" value="UniProtKB-KW"/>
</dbReference>
<dbReference type="InterPro" id="IPR010998">
    <property type="entry name" value="Integrase_recombinase_N"/>
</dbReference>
<dbReference type="InterPro" id="IPR050090">
    <property type="entry name" value="Tyrosine_recombinase_XerCD"/>
</dbReference>
<evidence type="ECO:0000256" key="5">
    <source>
        <dbReference type="PROSITE-ProRule" id="PRU01248"/>
    </source>
</evidence>
<name>A0A514CLJ6_9BACT</name>
<dbReference type="EMBL" id="CP041253">
    <property type="protein sequence ID" value="QDH80682.1"/>
    <property type="molecule type" value="Genomic_DNA"/>
</dbReference>
<dbReference type="KEGG" id="echi:FKX85_17195"/>
<dbReference type="RefSeq" id="WP_141615911.1">
    <property type="nucleotide sequence ID" value="NZ_CP041253.1"/>
</dbReference>
<evidence type="ECO:0000256" key="1">
    <source>
        <dbReference type="ARBA" id="ARBA00008857"/>
    </source>
</evidence>
<dbReference type="Gene3D" id="1.10.443.10">
    <property type="entry name" value="Intergrase catalytic core"/>
    <property type="match status" value="1"/>
</dbReference>
<keyword evidence="2" id="KW-0229">DNA integration</keyword>
<evidence type="ECO:0000313" key="8">
    <source>
        <dbReference type="EMBL" id="QDH80682.1"/>
    </source>
</evidence>
<dbReference type="PANTHER" id="PTHR30349:SF64">
    <property type="entry name" value="PROPHAGE INTEGRASE INTD-RELATED"/>
    <property type="match status" value="1"/>
</dbReference>
<reference evidence="8 9" key="1">
    <citation type="submission" date="2019-06" db="EMBL/GenBank/DDBJ databases">
        <title>Echinicola alkalisoli sp. nov. isolated from saline soil.</title>
        <authorList>
            <person name="Sun J.-Q."/>
            <person name="Xu L."/>
        </authorList>
    </citation>
    <scope>NUCLEOTIDE SEQUENCE [LARGE SCALE GENOMIC DNA]</scope>
    <source>
        <strain evidence="8 9">LN3S3</strain>
    </source>
</reference>
<evidence type="ECO:0000313" key="9">
    <source>
        <dbReference type="Proteomes" id="UP000316614"/>
    </source>
</evidence>
<dbReference type="NCBIfam" id="NF040815">
    <property type="entry name" value="recomb_XerA_Arch"/>
    <property type="match status" value="1"/>
</dbReference>
<dbReference type="Proteomes" id="UP000316614">
    <property type="component" value="Chromosome"/>
</dbReference>
<feature type="domain" description="Core-binding (CB)" evidence="7">
    <location>
        <begin position="86"/>
        <end position="169"/>
    </location>
</feature>
<dbReference type="PROSITE" id="PS51900">
    <property type="entry name" value="CB"/>
    <property type="match status" value="1"/>
</dbReference>
<gene>
    <name evidence="8" type="ORF">FKX85_17195</name>
</gene>
<dbReference type="InterPro" id="IPR044068">
    <property type="entry name" value="CB"/>
</dbReference>
<dbReference type="OrthoDB" id="9801717at2"/>
<dbReference type="GO" id="GO:0003677">
    <property type="term" value="F:DNA binding"/>
    <property type="evidence" value="ECO:0007669"/>
    <property type="project" value="UniProtKB-UniRule"/>
</dbReference>
<dbReference type="Pfam" id="PF00589">
    <property type="entry name" value="Phage_integrase"/>
    <property type="match status" value="1"/>
</dbReference>
<evidence type="ECO:0000256" key="4">
    <source>
        <dbReference type="ARBA" id="ARBA00023172"/>
    </source>
</evidence>
<keyword evidence="4" id="KW-0233">DNA recombination</keyword>
<dbReference type="PANTHER" id="PTHR30349">
    <property type="entry name" value="PHAGE INTEGRASE-RELATED"/>
    <property type="match status" value="1"/>
</dbReference>
<evidence type="ECO:0000259" key="7">
    <source>
        <dbReference type="PROSITE" id="PS51900"/>
    </source>
</evidence>
<organism evidence="8 9">
    <name type="scientific">Echinicola soli</name>
    <dbReference type="NCBI Taxonomy" id="2591634"/>
    <lineage>
        <taxon>Bacteria</taxon>
        <taxon>Pseudomonadati</taxon>
        <taxon>Bacteroidota</taxon>
        <taxon>Cytophagia</taxon>
        <taxon>Cytophagales</taxon>
        <taxon>Cyclobacteriaceae</taxon>
        <taxon>Echinicola</taxon>
    </lineage>
</organism>
<keyword evidence="9" id="KW-1185">Reference proteome</keyword>
<proteinExistence type="inferred from homology"/>
<keyword evidence="3 5" id="KW-0238">DNA-binding</keyword>
<feature type="domain" description="Tyr recombinase" evidence="6">
    <location>
        <begin position="186"/>
        <end position="358"/>
    </location>
</feature>
<accession>A0A514CLJ6</accession>
<dbReference type="PROSITE" id="PS51898">
    <property type="entry name" value="TYR_RECOMBINASE"/>
    <property type="match status" value="1"/>
</dbReference>
<dbReference type="InterPro" id="IPR004107">
    <property type="entry name" value="Integrase_SAM-like_N"/>
</dbReference>
<dbReference type="InterPro" id="IPR013762">
    <property type="entry name" value="Integrase-like_cat_sf"/>
</dbReference>
<dbReference type="AlphaFoldDB" id="A0A514CLJ6"/>
<evidence type="ECO:0000256" key="2">
    <source>
        <dbReference type="ARBA" id="ARBA00022908"/>
    </source>
</evidence>
<sequence length="377" mass="44198">MSILRSSISVEHLSHRGQEVLGLFFPYDTNLIDFSKKLGAKWSKTKRCWWIRDTQENRRRLEEELSGDDRYPVPTIAKETAETSVSQKDLVPNEYRNRLKRRRYSESTYKTYCYLFNEFLHHIHPTSHFDFKESDIRKYQDWLVQVRKVSISTQNQAINAIKFYLEKVAMGKRKTYYIERPIKAKKLPSVLSEEEVMALFNATKNLKHLTALSMIYGSGMRLSELLNLRIRDIDTNRNLISIRGGKGKKDRVTLLGESIKPLLRQYLHTYKPNYWFLEGPGRHRYSASSIRSFLKRNAKSAGITVEVTPHMLRHSFATHLLDRGTDLRYIQQLLGHHSPNTTAIYTHVSTKNLQNIKSPFDQLTNDNQLDINYLKNK</sequence>